<organism evidence="8 9">
    <name type="scientific">Filimonas zeae</name>
    <dbReference type="NCBI Taxonomy" id="1737353"/>
    <lineage>
        <taxon>Bacteria</taxon>
        <taxon>Pseudomonadati</taxon>
        <taxon>Bacteroidota</taxon>
        <taxon>Chitinophagia</taxon>
        <taxon>Chitinophagales</taxon>
        <taxon>Chitinophagaceae</taxon>
        <taxon>Filimonas</taxon>
    </lineage>
</organism>
<keyword evidence="9" id="KW-1185">Reference proteome</keyword>
<evidence type="ECO:0000256" key="1">
    <source>
        <dbReference type="ARBA" id="ARBA00004442"/>
    </source>
</evidence>
<feature type="region of interest" description="Disordered" evidence="5">
    <location>
        <begin position="563"/>
        <end position="605"/>
    </location>
</feature>
<evidence type="ECO:0000256" key="6">
    <source>
        <dbReference type="SAM" id="SignalP"/>
    </source>
</evidence>
<dbReference type="GO" id="GO:0009279">
    <property type="term" value="C:cell outer membrane"/>
    <property type="evidence" value="ECO:0007669"/>
    <property type="project" value="UniProtKB-SubCell"/>
</dbReference>
<dbReference type="PANTHER" id="PTHR30329:SF21">
    <property type="entry name" value="LIPOPROTEIN YIAD-RELATED"/>
    <property type="match status" value="1"/>
</dbReference>
<evidence type="ECO:0000256" key="2">
    <source>
        <dbReference type="ARBA" id="ARBA00023136"/>
    </source>
</evidence>
<feature type="signal peptide" evidence="6">
    <location>
        <begin position="1"/>
        <end position="28"/>
    </location>
</feature>
<dbReference type="SUPFAM" id="SSF48452">
    <property type="entry name" value="TPR-like"/>
    <property type="match status" value="1"/>
</dbReference>
<reference evidence="8" key="1">
    <citation type="journal article" date="2014" name="Int. J. Syst. Evol. Microbiol.">
        <title>Complete genome sequence of Corynebacterium casei LMG S-19264T (=DSM 44701T), isolated from a smear-ripened cheese.</title>
        <authorList>
            <consortium name="US DOE Joint Genome Institute (JGI-PGF)"/>
            <person name="Walter F."/>
            <person name="Albersmeier A."/>
            <person name="Kalinowski J."/>
            <person name="Ruckert C."/>
        </authorList>
    </citation>
    <scope>NUCLEOTIDE SEQUENCE</scope>
    <source>
        <strain evidence="8">CGMCC 1.15290</strain>
    </source>
</reference>
<dbReference type="InterPro" id="IPR006664">
    <property type="entry name" value="OMP_bac"/>
</dbReference>
<dbReference type="Gene3D" id="1.25.40.10">
    <property type="entry name" value="Tetratricopeptide repeat domain"/>
    <property type="match status" value="1"/>
</dbReference>
<dbReference type="CDD" id="cd07185">
    <property type="entry name" value="OmpA_C-like"/>
    <property type="match status" value="1"/>
</dbReference>
<dbReference type="AlphaFoldDB" id="A0A917J4X5"/>
<dbReference type="Gene3D" id="3.30.1330.60">
    <property type="entry name" value="OmpA-like domain"/>
    <property type="match status" value="1"/>
</dbReference>
<dbReference type="InterPro" id="IPR050330">
    <property type="entry name" value="Bact_OuterMem_StrucFunc"/>
</dbReference>
<feature type="chain" id="PRO_5037645962" description="OmpA-like domain-containing protein" evidence="6">
    <location>
        <begin position="29"/>
        <end position="605"/>
    </location>
</feature>
<dbReference type="PROSITE" id="PS51123">
    <property type="entry name" value="OMPA_2"/>
    <property type="match status" value="1"/>
</dbReference>
<evidence type="ECO:0000313" key="8">
    <source>
        <dbReference type="EMBL" id="GGH77562.1"/>
    </source>
</evidence>
<comment type="caution">
    <text evidence="8">The sequence shown here is derived from an EMBL/GenBank/DDBJ whole genome shotgun (WGS) entry which is preliminary data.</text>
</comment>
<accession>A0A917J4X5</accession>
<evidence type="ECO:0000313" key="9">
    <source>
        <dbReference type="Proteomes" id="UP000627292"/>
    </source>
</evidence>
<sequence>MKLIAYKKRLITIAVAGGLMLLVSSVQAQLSHDYLRAADNYFRKADYSSASVYYEKFLQGNGKAQTGQDPYALQATKKAGAAAGNKQQAVYQLAESYRLLTNYEKAAPLYQQITEGQATQYPLAAYHYATVLRALGKYEEAEKALNQFVSTYREKDNYSATAQRELLNLRFIQQQLQKSDAAQYTITRISEGKEGASYAPVVTPDNTLLFTATWAESGKGHTNHIFSASYANGALSNVDKAALPATELHEGTASVSADGTTLYLTRWQVKNGKKAAAIYSSKKATDGKWQAPVALGAVVNTPGANTQQPFIMPGGKQLLFVSDKQGGLGGYDIWVAELNAAGEPVSAANLGATVNTPFNEQAPYFHAPSSTLVFASDGRVGMGGYDLFYSKGTPGSWAEAENFGYPVNSVKDDMYFTSLGKSDNILEQVVFSSDRSAVCCLELMQLQKPTPVAVIPPVVDSTPVVKAEPVKPVEKEPVTAAPVEEVVVLENVFYEINKATITPPSYPSLDKIAARLKSEPETTAEISGHTDDTGSEEWNQQLSEQRAAKVVAYLVSKGVPKERLTSKGFGASKPVAANKNEDGTDNPEGRRKNRRTEMRIMGVKP</sequence>
<name>A0A917J4X5_9BACT</name>
<evidence type="ECO:0000256" key="4">
    <source>
        <dbReference type="PROSITE-ProRule" id="PRU00473"/>
    </source>
</evidence>
<evidence type="ECO:0000259" key="7">
    <source>
        <dbReference type="PROSITE" id="PS51123"/>
    </source>
</evidence>
<dbReference type="Gene3D" id="2.120.10.30">
    <property type="entry name" value="TolB, C-terminal domain"/>
    <property type="match status" value="1"/>
</dbReference>
<dbReference type="Pfam" id="PF13174">
    <property type="entry name" value="TPR_6"/>
    <property type="match status" value="2"/>
</dbReference>
<keyword evidence="2 4" id="KW-0472">Membrane</keyword>
<proteinExistence type="predicted"/>
<dbReference type="RefSeq" id="WP_229687963.1">
    <property type="nucleotide sequence ID" value="NZ_BMIB01000004.1"/>
</dbReference>
<keyword evidence="6" id="KW-0732">Signal</keyword>
<protein>
    <recommendedName>
        <fullName evidence="7">OmpA-like domain-containing protein</fullName>
    </recommendedName>
</protein>
<dbReference type="SUPFAM" id="SSF103088">
    <property type="entry name" value="OmpA-like"/>
    <property type="match status" value="1"/>
</dbReference>
<dbReference type="InterPro" id="IPR011659">
    <property type="entry name" value="WD40"/>
</dbReference>
<dbReference type="InterPro" id="IPR006665">
    <property type="entry name" value="OmpA-like"/>
</dbReference>
<dbReference type="Proteomes" id="UP000627292">
    <property type="component" value="Unassembled WGS sequence"/>
</dbReference>
<feature type="domain" description="OmpA-like" evidence="7">
    <location>
        <begin position="481"/>
        <end position="604"/>
    </location>
</feature>
<feature type="region of interest" description="Disordered" evidence="5">
    <location>
        <begin position="519"/>
        <end position="538"/>
    </location>
</feature>
<dbReference type="Pfam" id="PF07676">
    <property type="entry name" value="PD40"/>
    <property type="match status" value="1"/>
</dbReference>
<reference evidence="8" key="2">
    <citation type="submission" date="2020-09" db="EMBL/GenBank/DDBJ databases">
        <authorList>
            <person name="Sun Q."/>
            <person name="Zhou Y."/>
        </authorList>
    </citation>
    <scope>NUCLEOTIDE SEQUENCE</scope>
    <source>
        <strain evidence="8">CGMCC 1.15290</strain>
    </source>
</reference>
<dbReference type="InterPro" id="IPR011042">
    <property type="entry name" value="6-blade_b-propeller_TolB-like"/>
</dbReference>
<evidence type="ECO:0000256" key="3">
    <source>
        <dbReference type="ARBA" id="ARBA00023237"/>
    </source>
</evidence>
<gene>
    <name evidence="8" type="ORF">GCM10011379_44100</name>
</gene>
<dbReference type="InterPro" id="IPR011990">
    <property type="entry name" value="TPR-like_helical_dom_sf"/>
</dbReference>
<dbReference type="SUPFAM" id="SSF82171">
    <property type="entry name" value="DPP6 N-terminal domain-like"/>
    <property type="match status" value="1"/>
</dbReference>
<dbReference type="PANTHER" id="PTHR30329">
    <property type="entry name" value="STATOR ELEMENT OF FLAGELLAR MOTOR COMPLEX"/>
    <property type="match status" value="1"/>
</dbReference>
<keyword evidence="3" id="KW-0998">Cell outer membrane</keyword>
<dbReference type="InterPro" id="IPR036737">
    <property type="entry name" value="OmpA-like_sf"/>
</dbReference>
<feature type="compositionally biased region" description="Basic and acidic residues" evidence="5">
    <location>
        <begin position="579"/>
        <end position="598"/>
    </location>
</feature>
<dbReference type="EMBL" id="BMIB01000004">
    <property type="protein sequence ID" value="GGH77562.1"/>
    <property type="molecule type" value="Genomic_DNA"/>
</dbReference>
<dbReference type="Pfam" id="PF00691">
    <property type="entry name" value="OmpA"/>
    <property type="match status" value="1"/>
</dbReference>
<dbReference type="InterPro" id="IPR019734">
    <property type="entry name" value="TPR_rpt"/>
</dbReference>
<evidence type="ECO:0000256" key="5">
    <source>
        <dbReference type="SAM" id="MobiDB-lite"/>
    </source>
</evidence>
<comment type="subcellular location">
    <subcellularLocation>
        <location evidence="1">Cell outer membrane</location>
    </subcellularLocation>
</comment>
<dbReference type="PRINTS" id="PR01021">
    <property type="entry name" value="OMPADOMAIN"/>
</dbReference>